<reference evidence="3" key="1">
    <citation type="submission" date="2017-07" db="EMBL/GenBank/DDBJ databases">
        <title>Novel pathways for hydrocarbon cycling and metabolic interdependencies in hydrothermal sediment communities.</title>
        <authorList>
            <person name="Dombrowski N."/>
            <person name="Seitz K."/>
            <person name="Teske A."/>
            <person name="Baker B."/>
        </authorList>
    </citation>
    <scope>NUCLEOTIDE SEQUENCE [LARGE SCALE GENOMIC DNA]</scope>
</reference>
<dbReference type="GO" id="GO:0003824">
    <property type="term" value="F:catalytic activity"/>
    <property type="evidence" value="ECO:0007669"/>
    <property type="project" value="InterPro"/>
</dbReference>
<dbReference type="InterPro" id="IPR007044">
    <property type="entry name" value="Cyclodeamin/CycHdrlase"/>
</dbReference>
<dbReference type="AlphaFoldDB" id="A0A257LSP1"/>
<dbReference type="Pfam" id="PF04961">
    <property type="entry name" value="FTCD_C"/>
    <property type="match status" value="1"/>
</dbReference>
<proteinExistence type="predicted"/>
<dbReference type="SUPFAM" id="SSF101262">
    <property type="entry name" value="Methenyltetrahydrofolate cyclohydrolase-like"/>
    <property type="match status" value="1"/>
</dbReference>
<dbReference type="InterPro" id="IPR036178">
    <property type="entry name" value="Formintransfe-cycloase-like_sf"/>
</dbReference>
<name>A0A257LSP1_UNCW3</name>
<dbReference type="Gene3D" id="1.20.120.680">
    <property type="entry name" value="Formiminotetrahydrofolate cyclodeaminase monomer, up-and-down helical bundle"/>
    <property type="match status" value="1"/>
</dbReference>
<evidence type="ECO:0000313" key="3">
    <source>
        <dbReference type="Proteomes" id="UP000216312"/>
    </source>
</evidence>
<accession>A0A257LSP1</accession>
<comment type="caution">
    <text evidence="2">The sequence shown here is derived from an EMBL/GenBank/DDBJ whole genome shotgun (WGS) entry which is preliminary data.</text>
</comment>
<evidence type="ECO:0000259" key="1">
    <source>
        <dbReference type="Pfam" id="PF04961"/>
    </source>
</evidence>
<sequence length="94" mass="10427">FGKKDYEAVWQAAEKLANTAQQLKMEFLTSADRDADAFDAVMKAMRLARKGEPEPLQQAVMQAIDVPLSVMKNGIRLLEIACEMAKIGNRKGSQ</sequence>
<feature type="domain" description="Cyclodeaminase/cyclohydrolase" evidence="1">
    <location>
        <begin position="2"/>
        <end position="90"/>
    </location>
</feature>
<evidence type="ECO:0000313" key="2">
    <source>
        <dbReference type="EMBL" id="OYV02698.1"/>
    </source>
</evidence>
<feature type="non-terminal residue" evidence="2">
    <location>
        <position position="1"/>
    </location>
</feature>
<gene>
    <name evidence="2" type="ORF">CGW93_04220</name>
</gene>
<protein>
    <recommendedName>
        <fullName evidence="1">Cyclodeaminase/cyclohydrolase domain-containing protein</fullName>
    </recommendedName>
</protein>
<dbReference type="Proteomes" id="UP000216312">
    <property type="component" value="Unassembled WGS sequence"/>
</dbReference>
<dbReference type="EMBL" id="NMUJ01000060">
    <property type="protein sequence ID" value="OYV02698.1"/>
    <property type="molecule type" value="Genomic_DNA"/>
</dbReference>
<organism evidence="2 3">
    <name type="scientific">candidate division WOR-3 bacterium 4484_18</name>
    <dbReference type="NCBI Taxonomy" id="2020626"/>
    <lineage>
        <taxon>Bacteria</taxon>
        <taxon>Bacteria division WOR-3</taxon>
    </lineage>
</organism>